<reference evidence="2" key="1">
    <citation type="submission" date="2015-05" db="EMBL/GenBank/DDBJ databases">
        <authorList>
            <person name="Rodrigo-Torres Lidia"/>
            <person name="Arahal R.David."/>
        </authorList>
    </citation>
    <scope>NUCLEOTIDE SEQUENCE [LARGE SCALE GENOMIC DNA]</scope>
    <source>
        <strain evidence="2">CECT 7321</strain>
    </source>
</reference>
<sequence>MARLLGVPGAKPAKDRDRDYLSIAVLTDRHPSVRRGRNTPGLLVSLLS</sequence>
<evidence type="ECO:0000313" key="1">
    <source>
        <dbReference type="EMBL" id="CRL10996.1"/>
    </source>
</evidence>
<keyword evidence="2" id="KW-1185">Reference proteome</keyword>
<accession>A0A0H5D1H0</accession>
<evidence type="ECO:0000313" key="2">
    <source>
        <dbReference type="Proteomes" id="UP000043764"/>
    </source>
</evidence>
<protein>
    <submittedName>
        <fullName evidence="1">Uncharacterized protein</fullName>
    </submittedName>
</protein>
<name>A0A0H5D1H0_9RHOB</name>
<dbReference type="AlphaFoldDB" id="A0A0H5D1H0"/>
<dbReference type="EMBL" id="CVRL01000024">
    <property type="protein sequence ID" value="CRL10996.1"/>
    <property type="molecule type" value="Genomic_DNA"/>
</dbReference>
<dbReference type="Proteomes" id="UP000043764">
    <property type="component" value="Unassembled WGS sequence"/>
</dbReference>
<proteinExistence type="predicted"/>
<organism evidence="1 2">
    <name type="scientific">Phaeobacter italicus</name>
    <dbReference type="NCBI Taxonomy" id="481446"/>
    <lineage>
        <taxon>Bacteria</taxon>
        <taxon>Pseudomonadati</taxon>
        <taxon>Pseudomonadota</taxon>
        <taxon>Alphaproteobacteria</taxon>
        <taxon>Rhodobacterales</taxon>
        <taxon>Roseobacteraceae</taxon>
        <taxon>Phaeobacter</taxon>
    </lineage>
</organism>
<gene>
    <name evidence="1" type="ORF">NIT7321_01845</name>
</gene>